<evidence type="ECO:0000259" key="1">
    <source>
        <dbReference type="Pfam" id="PF13401"/>
    </source>
</evidence>
<reference evidence="3" key="1">
    <citation type="submission" date="2022-10" db="EMBL/GenBank/DDBJ databases">
        <title>The complete genomes of actinobacterial strains from the NBC collection.</title>
        <authorList>
            <person name="Joergensen T.S."/>
            <person name="Alvarez Arevalo M."/>
            <person name="Sterndorff E.B."/>
            <person name="Faurdal D."/>
            <person name="Vuksanovic O."/>
            <person name="Mourched A.-S."/>
            <person name="Charusanti P."/>
            <person name="Shaw S."/>
            <person name="Blin K."/>
            <person name="Weber T."/>
        </authorList>
    </citation>
    <scope>NUCLEOTIDE SEQUENCE</scope>
    <source>
        <strain evidence="3">NBC_00119</strain>
    </source>
</reference>
<dbReference type="AlphaFoldDB" id="A0AAU1UMC5"/>
<dbReference type="InterPro" id="IPR052026">
    <property type="entry name" value="ExeA_AAA_ATPase_DNA-bind"/>
</dbReference>
<organism evidence="3">
    <name type="scientific">Streptomyces sp. NBC_00119</name>
    <dbReference type="NCBI Taxonomy" id="2975659"/>
    <lineage>
        <taxon>Bacteria</taxon>
        <taxon>Bacillati</taxon>
        <taxon>Actinomycetota</taxon>
        <taxon>Actinomycetes</taxon>
        <taxon>Kitasatosporales</taxon>
        <taxon>Streptomycetaceae</taxon>
        <taxon>Streptomyces</taxon>
    </lineage>
</organism>
<dbReference type="GO" id="GO:0016887">
    <property type="term" value="F:ATP hydrolysis activity"/>
    <property type="evidence" value="ECO:0007669"/>
    <property type="project" value="InterPro"/>
</dbReference>
<dbReference type="Pfam" id="PF13401">
    <property type="entry name" value="AAA_22"/>
    <property type="match status" value="1"/>
</dbReference>
<protein>
    <submittedName>
        <fullName evidence="3">ATP-binding protein</fullName>
    </submittedName>
</protein>
<evidence type="ECO:0000313" key="3">
    <source>
        <dbReference type="EMBL" id="WTS18434.1"/>
    </source>
</evidence>
<dbReference type="Gene3D" id="3.40.50.300">
    <property type="entry name" value="P-loop containing nucleotide triphosphate hydrolases"/>
    <property type="match status" value="1"/>
</dbReference>
<proteinExistence type="predicted"/>
<dbReference type="EMBL" id="CP108195">
    <property type="protein sequence ID" value="WTS09739.1"/>
    <property type="molecule type" value="Genomic_DNA"/>
</dbReference>
<evidence type="ECO:0000313" key="2">
    <source>
        <dbReference type="EMBL" id="WTS09739.1"/>
    </source>
</evidence>
<dbReference type="InterPro" id="IPR027417">
    <property type="entry name" value="P-loop_NTPase"/>
</dbReference>
<dbReference type="PANTHER" id="PTHR35894:SF1">
    <property type="entry name" value="PHOSPHORIBULOKINASE _ URIDINE KINASE FAMILY"/>
    <property type="match status" value="1"/>
</dbReference>
<keyword evidence="3" id="KW-0547">Nucleotide-binding</keyword>
<keyword evidence="3" id="KW-0067">ATP-binding</keyword>
<dbReference type="EMBL" id="CP108195">
    <property type="protein sequence ID" value="WTS18434.1"/>
    <property type="molecule type" value="Genomic_DNA"/>
</dbReference>
<dbReference type="PANTHER" id="PTHR35894">
    <property type="entry name" value="GENERAL SECRETION PATHWAY PROTEIN A-RELATED"/>
    <property type="match status" value="1"/>
</dbReference>
<accession>A0AAU1UMC5</accession>
<dbReference type="GO" id="GO:0005524">
    <property type="term" value="F:ATP binding"/>
    <property type="evidence" value="ECO:0007669"/>
    <property type="project" value="UniProtKB-KW"/>
</dbReference>
<name>A0AAU1UMC5_9ACTN</name>
<dbReference type="InterPro" id="IPR049945">
    <property type="entry name" value="AAA_22"/>
</dbReference>
<sequence>MTTTAPTPPSRPSQLPPPAKDHYLNLGLTGANIMATRALSETEDRIRKATKYNAIVAIHGHVGLGKTFAVHTALRRHAPDTTVRLRFRQAANMSEVRGDLWRALGLPGEPPTSADDSGRLIKEALEDDSRVLLFDEAQWLSKTALEYIRDLWGDDAQRAPILLVGSGNLRQKILGCPGLHSRILDWYQFTPLTPTEVQSTIPAYHPIWSDTHPDLILYTDDHSGHGSFRNWAKITLLLHDALSDNPELTLNKDLIRWVFSRLDSTRRLPPQRD</sequence>
<feature type="domain" description="ORC1/DEAH AAA+ ATPase" evidence="1">
    <location>
        <begin position="52"/>
        <end position="172"/>
    </location>
</feature>
<dbReference type="SUPFAM" id="SSF52540">
    <property type="entry name" value="P-loop containing nucleoside triphosphate hydrolases"/>
    <property type="match status" value="1"/>
</dbReference>
<gene>
    <name evidence="2" type="ORF">OHU69_00370</name>
    <name evidence="3" type="ORF">OHU69_50300</name>
</gene>